<evidence type="ECO:0000313" key="3">
    <source>
        <dbReference type="EMBL" id="QEL20376.1"/>
    </source>
</evidence>
<feature type="transmembrane region" description="Helical" evidence="2">
    <location>
        <begin position="137"/>
        <end position="160"/>
    </location>
</feature>
<feature type="transmembrane region" description="Helical" evidence="2">
    <location>
        <begin position="55"/>
        <end position="75"/>
    </location>
</feature>
<dbReference type="Proteomes" id="UP000324974">
    <property type="component" value="Chromosome"/>
</dbReference>
<evidence type="ECO:0000256" key="1">
    <source>
        <dbReference type="SAM" id="MobiDB-lite"/>
    </source>
</evidence>
<keyword evidence="4" id="KW-1185">Reference proteome</keyword>
<feature type="transmembrane region" description="Helical" evidence="2">
    <location>
        <begin position="166"/>
        <end position="184"/>
    </location>
</feature>
<dbReference type="Gene3D" id="3.40.50.300">
    <property type="entry name" value="P-loop containing nucleotide triphosphate hydrolases"/>
    <property type="match status" value="1"/>
</dbReference>
<sequence length="422" mass="47386">MSSIPPSPLAPPPTRPEPPRLPGPLTVARQLYKDWFGKDVQETPTVSYVWTADQFGHFSLGFTITYLFSWIARWYFGDPNVPGWAFAACGGANMLMWIVKEVLDYKREYANYRAAHLNAADQPIPGVAQFPFNGHEIWWNVITALIYFATGIITATMALYDPLWGVEAAGAVFVMTLGVGYWWVRRKITFQQAGLPYLYRFANFPKKIEVVPNPELRGTEESAVQYLTEFSTPLPADFNGPAEHIIIFGAAGVGKSSLATAVGTEHAFQMGVGRYTTLSKILEFEQKKALDARAHMRLKVERGGDVTNEEQQEFFDGRILWPWDRSPLLIIDDVDDLFGFDATAEGTVEERGRKVVERIEARVPGVVAKLKLVRRTIWVLSDRLQGKEYTKLLRSLFDVDTSRIHVIKVSQIVGPSVPEGQA</sequence>
<keyword evidence="2" id="KW-1133">Transmembrane helix</keyword>
<dbReference type="InterPro" id="IPR027417">
    <property type="entry name" value="P-loop_NTPase"/>
</dbReference>
<feature type="region of interest" description="Disordered" evidence="1">
    <location>
        <begin position="1"/>
        <end position="22"/>
    </location>
</feature>
<dbReference type="OrthoDB" id="927105at2"/>
<name>A0A5C1AQR9_9BACT</name>
<protein>
    <submittedName>
        <fullName evidence="3">Uncharacterized protein</fullName>
    </submittedName>
</protein>
<feature type="transmembrane region" description="Helical" evidence="2">
    <location>
        <begin position="81"/>
        <end position="99"/>
    </location>
</feature>
<accession>A0A5C1AQR9</accession>
<dbReference type="AlphaFoldDB" id="A0A5C1AQR9"/>
<proteinExistence type="predicted"/>
<reference evidence="4" key="1">
    <citation type="submission" date="2019-08" db="EMBL/GenBank/DDBJ databases">
        <title>Limnoglobus roseus gen. nov., sp. nov., a novel freshwater planctomycete with a giant genome from the family Gemmataceae.</title>
        <authorList>
            <person name="Kulichevskaya I.S."/>
            <person name="Naumoff D.G."/>
            <person name="Miroshnikov K."/>
            <person name="Ivanova A."/>
            <person name="Philippov D.A."/>
            <person name="Hakobyan A."/>
            <person name="Rijpstra I.C."/>
            <person name="Sinninghe Damste J.S."/>
            <person name="Liesack W."/>
            <person name="Dedysh S.N."/>
        </authorList>
    </citation>
    <scope>NUCLEOTIDE SEQUENCE [LARGE SCALE GENOMIC DNA]</scope>
    <source>
        <strain evidence="4">PX52</strain>
    </source>
</reference>
<dbReference type="KEGG" id="lrs:PX52LOC_07469"/>
<evidence type="ECO:0000256" key="2">
    <source>
        <dbReference type="SAM" id="Phobius"/>
    </source>
</evidence>
<evidence type="ECO:0000313" key="4">
    <source>
        <dbReference type="Proteomes" id="UP000324974"/>
    </source>
</evidence>
<dbReference type="SUPFAM" id="SSF52540">
    <property type="entry name" value="P-loop containing nucleoside triphosphate hydrolases"/>
    <property type="match status" value="1"/>
</dbReference>
<organism evidence="3 4">
    <name type="scientific">Limnoglobus roseus</name>
    <dbReference type="NCBI Taxonomy" id="2598579"/>
    <lineage>
        <taxon>Bacteria</taxon>
        <taxon>Pseudomonadati</taxon>
        <taxon>Planctomycetota</taxon>
        <taxon>Planctomycetia</taxon>
        <taxon>Gemmatales</taxon>
        <taxon>Gemmataceae</taxon>
        <taxon>Limnoglobus</taxon>
    </lineage>
</organism>
<gene>
    <name evidence="3" type="ORF">PX52LOC_07469</name>
</gene>
<dbReference type="RefSeq" id="WP_149114683.1">
    <property type="nucleotide sequence ID" value="NZ_CP042425.1"/>
</dbReference>
<keyword evidence="2" id="KW-0812">Transmembrane</keyword>
<keyword evidence="2" id="KW-0472">Membrane</keyword>
<dbReference type="EMBL" id="CP042425">
    <property type="protein sequence ID" value="QEL20376.1"/>
    <property type="molecule type" value="Genomic_DNA"/>
</dbReference>